<dbReference type="RefSeq" id="WP_274707409.1">
    <property type="nucleotide sequence ID" value="NZ_JAVBID010000011.1"/>
</dbReference>
<evidence type="ECO:0000313" key="6">
    <source>
        <dbReference type="Proteomes" id="UP001185631"/>
    </source>
</evidence>
<keyword evidence="1" id="KW-0472">Membrane</keyword>
<evidence type="ECO:0000313" key="5">
    <source>
        <dbReference type="Proteomes" id="UP001146430"/>
    </source>
</evidence>
<accession>A0A9X3RW05</accession>
<reference evidence="4 6" key="2">
    <citation type="submission" date="2023-08" db="EMBL/GenBank/DDBJ databases">
        <title>Genomic characterization of the C. tuberculostearicum species complex, a ubiquitous member of the human skin microbiome.</title>
        <authorList>
            <person name="Ahmed N."/>
            <person name="Deming C."/>
            <person name="Conlan S."/>
            <person name="Segre J."/>
        </authorList>
    </citation>
    <scope>NUCLEOTIDE SEQUENCE [LARGE SCALE GENOMIC DNA]</scope>
    <source>
        <strain evidence="4 6">CTNIH19</strain>
    </source>
</reference>
<comment type="caution">
    <text evidence="3">The sequence shown here is derived from an EMBL/GenBank/DDBJ whole genome shotgun (WGS) entry which is preliminary data.</text>
</comment>
<keyword evidence="1" id="KW-1133">Transmembrane helix</keyword>
<dbReference type="EMBL" id="JAVBID010000011">
    <property type="protein sequence ID" value="MDV2424588.1"/>
    <property type="molecule type" value="Genomic_DNA"/>
</dbReference>
<feature type="transmembrane region" description="Helical" evidence="1">
    <location>
        <begin position="174"/>
        <end position="198"/>
    </location>
</feature>
<sequence length="420" mass="46852">MRWVPCAVAVGLLAVTSAPAALAAERPAVDFLDHAQILSNSDEDAITTQARSIRLPDSVHEVIYATYPSSGEEFSHTLFRDLEREHPQFMTESGLQKNVLVIAVGFEPNSMAVHCGTEVCHDIKIYDEGRVDGILDQMRPALVDNNYTVGMILATRAAADTSVRRHYGEQMPTWTLFIAGTLVIVVLGTVGLIVYLLVRRARLRKRFDYIEGARDRAEELIARTEARINALHSPLAGDYLKVQWQSLLGQYTDALPTIRALEGIQDFSLHAASVKKAYKALKQINTAAAQVDSLERFCSGDTAVRAGEVQWLLGDAQAALSRQPDNDSLRQITQRINDLAQDLSREDFDSAFARLLEDYHPMVGALPEKLYPQRDRDTPPLLGTPEWRPGMGTHYMPFRFAGFWVANNNVSSQLPNPYRF</sequence>
<evidence type="ECO:0000256" key="1">
    <source>
        <dbReference type="SAM" id="Phobius"/>
    </source>
</evidence>
<gene>
    <name evidence="3" type="ORF">L8V01_09140</name>
    <name evidence="4" type="ORF">RAE13_09235</name>
</gene>
<organism evidence="3 5">
    <name type="scientific">Corynebacterium curieae</name>
    <dbReference type="NCBI Taxonomy" id="2913500"/>
    <lineage>
        <taxon>Bacteria</taxon>
        <taxon>Bacillati</taxon>
        <taxon>Actinomycetota</taxon>
        <taxon>Actinomycetes</taxon>
        <taxon>Mycobacteriales</taxon>
        <taxon>Corynebacteriaceae</taxon>
        <taxon>Corynebacterium</taxon>
    </lineage>
</organism>
<protein>
    <submittedName>
        <fullName evidence="3">TPM domain-containing protein</fullName>
    </submittedName>
</protein>
<name>A0A9X3RW05_9CORY</name>
<proteinExistence type="predicted"/>
<keyword evidence="2" id="KW-0732">Signal</keyword>
<feature type="chain" id="PRO_5040868891" evidence="2">
    <location>
        <begin position="24"/>
        <end position="420"/>
    </location>
</feature>
<dbReference type="Proteomes" id="UP001185631">
    <property type="component" value="Unassembled WGS sequence"/>
</dbReference>
<feature type="signal peptide" evidence="2">
    <location>
        <begin position="1"/>
        <end position="23"/>
    </location>
</feature>
<reference evidence="3" key="1">
    <citation type="submission" date="2022-02" db="EMBL/GenBank/DDBJ databases">
        <title>Corynebacterium sp. from urogenital microbiome.</title>
        <authorList>
            <person name="Cappelli E.A."/>
            <person name="Ribeiro T.G."/>
            <person name="Peixe L."/>
        </authorList>
    </citation>
    <scope>NUCLEOTIDE SEQUENCE</scope>
    <source>
        <strain evidence="3">C8Ua_181</strain>
    </source>
</reference>
<keyword evidence="6" id="KW-1185">Reference proteome</keyword>
<dbReference type="EMBL" id="JAKMUU010000005">
    <property type="protein sequence ID" value="MCZ9307638.1"/>
    <property type="molecule type" value="Genomic_DNA"/>
</dbReference>
<dbReference type="AlphaFoldDB" id="A0A9X3RW05"/>
<dbReference type="Gene3D" id="3.10.310.50">
    <property type="match status" value="1"/>
</dbReference>
<evidence type="ECO:0000313" key="3">
    <source>
        <dbReference type="EMBL" id="MCZ9307638.1"/>
    </source>
</evidence>
<evidence type="ECO:0000256" key="2">
    <source>
        <dbReference type="SAM" id="SignalP"/>
    </source>
</evidence>
<keyword evidence="1" id="KW-0812">Transmembrane</keyword>
<evidence type="ECO:0000313" key="4">
    <source>
        <dbReference type="EMBL" id="MDV2424588.1"/>
    </source>
</evidence>
<dbReference type="Proteomes" id="UP001146430">
    <property type="component" value="Unassembled WGS sequence"/>
</dbReference>